<reference evidence="4" key="1">
    <citation type="submission" date="2017-02" db="UniProtKB">
        <authorList>
            <consortium name="WormBaseParasite"/>
        </authorList>
    </citation>
    <scope>IDENTIFICATION</scope>
</reference>
<evidence type="ECO:0000256" key="2">
    <source>
        <dbReference type="SAM" id="SignalP"/>
    </source>
</evidence>
<sequence>MKSLISLFILILPIYSLIKISKKTDYFQDNFQDSNIESTTETIPLIKFKNCSQFEQNEIKKCAGSLYELGIFDEHFDGFNWHNAILTAKSYFSKMCDNFLNFNVCIEPYKLGCLSEEPARERYEFVVNLFEFLCRDGYGEVTKNLECFQKTMTRAEMMQCQAEMLADTNKISTQIPEDGIAKDSAVCGAMRNYVDCVRYPVKYECGYRAWLNVREIIVKPLEVIMPQCEFNGSIRTSYTFIIFITIVLSLFFI</sequence>
<dbReference type="PANTHER" id="PTHR37431:SF7">
    <property type="entry name" value="DUF19 DOMAIN-CONTAINING PROTEIN"/>
    <property type="match status" value="1"/>
</dbReference>
<evidence type="ECO:0000313" key="4">
    <source>
        <dbReference type="WBParaSite" id="PTRK_0000860300.1"/>
    </source>
</evidence>
<dbReference type="AlphaFoldDB" id="A0A0N4ZKG9"/>
<dbReference type="Proteomes" id="UP000038045">
    <property type="component" value="Unplaced"/>
</dbReference>
<dbReference type="WBParaSite" id="PTRK_0000860300.1">
    <property type="protein sequence ID" value="PTRK_0000860300.1"/>
    <property type="gene ID" value="PTRK_0000860300"/>
</dbReference>
<evidence type="ECO:0000313" key="3">
    <source>
        <dbReference type="Proteomes" id="UP000038045"/>
    </source>
</evidence>
<keyword evidence="3" id="KW-1185">Reference proteome</keyword>
<proteinExistence type="predicted"/>
<keyword evidence="1" id="KW-1133">Transmembrane helix</keyword>
<keyword evidence="1" id="KW-0812">Transmembrane</keyword>
<keyword evidence="2" id="KW-0732">Signal</keyword>
<protein>
    <submittedName>
        <fullName evidence="4">DUF19 domain-containing protein</fullName>
    </submittedName>
</protein>
<organism evidence="3 4">
    <name type="scientific">Parastrongyloides trichosuri</name>
    <name type="common">Possum-specific nematode worm</name>
    <dbReference type="NCBI Taxonomy" id="131310"/>
    <lineage>
        <taxon>Eukaryota</taxon>
        <taxon>Metazoa</taxon>
        <taxon>Ecdysozoa</taxon>
        <taxon>Nematoda</taxon>
        <taxon>Chromadorea</taxon>
        <taxon>Rhabditida</taxon>
        <taxon>Tylenchina</taxon>
        <taxon>Panagrolaimomorpha</taxon>
        <taxon>Strongyloidoidea</taxon>
        <taxon>Strongyloididae</taxon>
        <taxon>Parastrongyloides</taxon>
    </lineage>
</organism>
<keyword evidence="1" id="KW-0472">Membrane</keyword>
<accession>A0A0N4ZKG9</accession>
<feature type="chain" id="PRO_5005891857" evidence="2">
    <location>
        <begin position="17"/>
        <end position="253"/>
    </location>
</feature>
<feature type="signal peptide" evidence="2">
    <location>
        <begin position="1"/>
        <end position="16"/>
    </location>
</feature>
<feature type="transmembrane region" description="Helical" evidence="1">
    <location>
        <begin position="234"/>
        <end position="252"/>
    </location>
</feature>
<evidence type="ECO:0000256" key="1">
    <source>
        <dbReference type="SAM" id="Phobius"/>
    </source>
</evidence>
<dbReference type="PANTHER" id="PTHR37431">
    <property type="entry name" value="PROTEIN CBG06927"/>
    <property type="match status" value="1"/>
</dbReference>
<name>A0A0N4ZKG9_PARTI</name>